<evidence type="ECO:0000256" key="2">
    <source>
        <dbReference type="ARBA" id="ARBA00006565"/>
    </source>
</evidence>
<dbReference type="Pfam" id="PF10277">
    <property type="entry name" value="Frag1"/>
    <property type="match status" value="1"/>
</dbReference>
<feature type="transmembrane region" description="Helical" evidence="6">
    <location>
        <begin position="194"/>
        <end position="219"/>
    </location>
</feature>
<gene>
    <name evidence="8" type="ORF">LOTGIDRAFT_228276</name>
</gene>
<comment type="subcellular location">
    <subcellularLocation>
        <location evidence="1">Endomembrane system</location>
        <topology evidence="1">Multi-pass membrane protein</topology>
    </subcellularLocation>
</comment>
<feature type="transmembrane region" description="Helical" evidence="6">
    <location>
        <begin position="47"/>
        <end position="66"/>
    </location>
</feature>
<dbReference type="Proteomes" id="UP000030746">
    <property type="component" value="Unassembled WGS sequence"/>
</dbReference>
<sequence>MYVVFNPSVDNWIYLKAVVFVCTRNKVKTEEEDMAVCFFFLKRRIHYLPILTAFFIIGSLFITYGVSVSQGHVEPDFPYISYTAIKVPERCIFAQLINIGSTLLAFNVYIRYLTMRAMLTATRRLTSDRKWNIATLIMGFLSALGLSMVANFQTVDIKPAHYVGAGLAFILGTCYCWVQSWLSWKLRRPLNNTLVANLQIVNSVFLTCFLIIFIISKAVYKLSEIHGLGTKHDTLRVPYLVSTATEWLTAGSIVTFVLTFIPDFRKSILRGPVVELPQEIMSKINSSTSISTASTSPSLSSNILARHTLTNEFNHKDLKGLSAVTENLLPAVTDASNPRSFSGHDDGVV</sequence>
<feature type="domain" description="CWH43-like N-terminal" evidence="7">
    <location>
        <begin position="46"/>
        <end position="266"/>
    </location>
</feature>
<evidence type="ECO:0000256" key="3">
    <source>
        <dbReference type="ARBA" id="ARBA00022692"/>
    </source>
</evidence>
<dbReference type="GO" id="GO:0012505">
    <property type="term" value="C:endomembrane system"/>
    <property type="evidence" value="ECO:0007669"/>
    <property type="project" value="UniProtKB-SubCell"/>
</dbReference>
<keyword evidence="4 6" id="KW-1133">Transmembrane helix</keyword>
<organism evidence="8 9">
    <name type="scientific">Lottia gigantea</name>
    <name type="common">Giant owl limpet</name>
    <dbReference type="NCBI Taxonomy" id="225164"/>
    <lineage>
        <taxon>Eukaryota</taxon>
        <taxon>Metazoa</taxon>
        <taxon>Spiralia</taxon>
        <taxon>Lophotrochozoa</taxon>
        <taxon>Mollusca</taxon>
        <taxon>Gastropoda</taxon>
        <taxon>Patellogastropoda</taxon>
        <taxon>Lottioidea</taxon>
        <taxon>Lottiidae</taxon>
        <taxon>Lottia</taxon>
    </lineage>
</organism>
<dbReference type="OMA" id="ANIYVRF"/>
<evidence type="ECO:0000256" key="6">
    <source>
        <dbReference type="SAM" id="Phobius"/>
    </source>
</evidence>
<protein>
    <recommendedName>
        <fullName evidence="7">CWH43-like N-terminal domain-containing protein</fullName>
    </recommendedName>
</protein>
<dbReference type="EMBL" id="KB201304">
    <property type="protein sequence ID" value="ESO97673.1"/>
    <property type="molecule type" value="Genomic_DNA"/>
</dbReference>
<keyword evidence="5 6" id="KW-0472">Membrane</keyword>
<dbReference type="OrthoDB" id="191706at2759"/>
<feature type="transmembrane region" description="Helical" evidence="6">
    <location>
        <begin position="239"/>
        <end position="261"/>
    </location>
</feature>
<dbReference type="CTD" id="20247612"/>
<feature type="transmembrane region" description="Helical" evidence="6">
    <location>
        <begin position="92"/>
        <end position="110"/>
    </location>
</feature>
<feature type="transmembrane region" description="Helical" evidence="6">
    <location>
        <begin position="162"/>
        <end position="182"/>
    </location>
</feature>
<keyword evidence="9" id="KW-1185">Reference proteome</keyword>
<dbReference type="HOGENOM" id="CLU_059992_2_2_1"/>
<dbReference type="AlphaFoldDB" id="V4A1H2"/>
<comment type="similarity">
    <text evidence="2">Belongs to the DRAM/TMEM150 family.</text>
</comment>
<dbReference type="RefSeq" id="XP_009051529.1">
    <property type="nucleotide sequence ID" value="XM_009053281.1"/>
</dbReference>
<dbReference type="PANTHER" id="PTHR21324:SF2">
    <property type="entry name" value="EG:22E5.9 PROTEIN"/>
    <property type="match status" value="1"/>
</dbReference>
<evidence type="ECO:0000313" key="9">
    <source>
        <dbReference type="Proteomes" id="UP000030746"/>
    </source>
</evidence>
<proteinExistence type="inferred from homology"/>
<dbReference type="InterPro" id="IPR019402">
    <property type="entry name" value="CWH43_N"/>
</dbReference>
<evidence type="ECO:0000256" key="1">
    <source>
        <dbReference type="ARBA" id="ARBA00004127"/>
    </source>
</evidence>
<dbReference type="GeneID" id="20247612"/>
<evidence type="ECO:0000313" key="8">
    <source>
        <dbReference type="EMBL" id="ESO97673.1"/>
    </source>
</evidence>
<evidence type="ECO:0000256" key="5">
    <source>
        <dbReference type="ARBA" id="ARBA00023136"/>
    </source>
</evidence>
<evidence type="ECO:0000259" key="7">
    <source>
        <dbReference type="Pfam" id="PF10277"/>
    </source>
</evidence>
<dbReference type="PANTHER" id="PTHR21324">
    <property type="entry name" value="FASTING-INDUCIBLE INTEGRAL MEMBRANE PROTEIN TM6P1-RELATED"/>
    <property type="match status" value="1"/>
</dbReference>
<accession>V4A1H2</accession>
<evidence type="ECO:0000256" key="4">
    <source>
        <dbReference type="ARBA" id="ARBA00022989"/>
    </source>
</evidence>
<name>V4A1H2_LOTGI</name>
<keyword evidence="3 6" id="KW-0812">Transmembrane</keyword>
<reference evidence="8 9" key="1">
    <citation type="journal article" date="2013" name="Nature">
        <title>Insights into bilaterian evolution from three spiralian genomes.</title>
        <authorList>
            <person name="Simakov O."/>
            <person name="Marletaz F."/>
            <person name="Cho S.J."/>
            <person name="Edsinger-Gonzales E."/>
            <person name="Havlak P."/>
            <person name="Hellsten U."/>
            <person name="Kuo D.H."/>
            <person name="Larsson T."/>
            <person name="Lv J."/>
            <person name="Arendt D."/>
            <person name="Savage R."/>
            <person name="Osoegawa K."/>
            <person name="de Jong P."/>
            <person name="Grimwood J."/>
            <person name="Chapman J.A."/>
            <person name="Shapiro H."/>
            <person name="Aerts A."/>
            <person name="Otillar R.P."/>
            <person name="Terry A.Y."/>
            <person name="Boore J.L."/>
            <person name="Grigoriev I.V."/>
            <person name="Lindberg D.R."/>
            <person name="Seaver E.C."/>
            <person name="Weisblat D.A."/>
            <person name="Putnam N.H."/>
            <person name="Rokhsar D.S."/>
        </authorList>
    </citation>
    <scope>NUCLEOTIDE SEQUENCE [LARGE SCALE GENOMIC DNA]</scope>
</reference>
<feature type="transmembrane region" description="Helical" evidence="6">
    <location>
        <begin position="131"/>
        <end position="150"/>
    </location>
</feature>
<dbReference type="KEGG" id="lgi:LOTGIDRAFT_228276"/>
<dbReference type="InterPro" id="IPR050911">
    <property type="entry name" value="DRAM/TMEM150_Autophagy_Mod"/>
</dbReference>